<keyword evidence="4" id="KW-0479">Metal-binding</keyword>
<comment type="cofactor">
    <cofactor evidence="1">
        <name>heme</name>
        <dbReference type="ChEBI" id="CHEBI:30413"/>
    </cofactor>
</comment>
<gene>
    <name evidence="8" type="ORF">VitviT2T_015668</name>
</gene>
<proteinExistence type="predicted"/>
<evidence type="ECO:0000256" key="2">
    <source>
        <dbReference type="ARBA" id="ARBA00004167"/>
    </source>
</evidence>
<evidence type="ECO:0000256" key="5">
    <source>
        <dbReference type="ARBA" id="ARBA00022989"/>
    </source>
</evidence>
<dbReference type="InterPro" id="IPR036396">
    <property type="entry name" value="Cyt_P450_sf"/>
</dbReference>
<keyword evidence="6" id="KW-0472">Membrane</keyword>
<dbReference type="EMBL" id="CP126657">
    <property type="protein sequence ID" value="WJZ97034.1"/>
    <property type="molecule type" value="Genomic_DNA"/>
</dbReference>
<evidence type="ECO:0008006" key="10">
    <source>
        <dbReference type="Google" id="ProtNLM"/>
    </source>
</evidence>
<evidence type="ECO:0000313" key="9">
    <source>
        <dbReference type="Proteomes" id="UP001227230"/>
    </source>
</evidence>
<evidence type="ECO:0000256" key="3">
    <source>
        <dbReference type="ARBA" id="ARBA00022692"/>
    </source>
</evidence>
<keyword evidence="9" id="KW-1185">Reference proteome</keyword>
<dbReference type="Pfam" id="PF00067">
    <property type="entry name" value="p450"/>
    <property type="match status" value="1"/>
</dbReference>
<evidence type="ECO:0000313" key="8">
    <source>
        <dbReference type="EMBL" id="WJZ97034.1"/>
    </source>
</evidence>
<keyword evidence="5" id="KW-1133">Transmembrane helix</keyword>
<dbReference type="PRINTS" id="PR00463">
    <property type="entry name" value="EP450I"/>
</dbReference>
<comment type="subcellular location">
    <subcellularLocation>
        <location evidence="2">Membrane</location>
        <topology evidence="2">Single-pass membrane protein</topology>
    </subcellularLocation>
</comment>
<dbReference type="InterPro" id="IPR002401">
    <property type="entry name" value="Cyt_P450_E_grp-I"/>
</dbReference>
<evidence type="ECO:0000256" key="1">
    <source>
        <dbReference type="ARBA" id="ARBA00001971"/>
    </source>
</evidence>
<dbReference type="InterPro" id="IPR001128">
    <property type="entry name" value="Cyt_P450"/>
</dbReference>
<evidence type="ECO:0000256" key="4">
    <source>
        <dbReference type="ARBA" id="ARBA00022723"/>
    </source>
</evidence>
<dbReference type="Gene3D" id="1.10.630.10">
    <property type="entry name" value="Cytochrome P450"/>
    <property type="match status" value="1"/>
</dbReference>
<evidence type="ECO:0000256" key="7">
    <source>
        <dbReference type="SAM" id="MobiDB-lite"/>
    </source>
</evidence>
<name>A0ABY9CPJ6_VITVI</name>
<dbReference type="PANTHER" id="PTHR24298">
    <property type="entry name" value="FLAVONOID 3'-MONOOXYGENASE-RELATED"/>
    <property type="match status" value="1"/>
</dbReference>
<organism evidence="8 9">
    <name type="scientific">Vitis vinifera</name>
    <name type="common">Grape</name>
    <dbReference type="NCBI Taxonomy" id="29760"/>
    <lineage>
        <taxon>Eukaryota</taxon>
        <taxon>Viridiplantae</taxon>
        <taxon>Streptophyta</taxon>
        <taxon>Embryophyta</taxon>
        <taxon>Tracheophyta</taxon>
        <taxon>Spermatophyta</taxon>
        <taxon>Magnoliopsida</taxon>
        <taxon>eudicotyledons</taxon>
        <taxon>Gunneridae</taxon>
        <taxon>Pentapetalae</taxon>
        <taxon>rosids</taxon>
        <taxon>Vitales</taxon>
        <taxon>Vitaceae</taxon>
        <taxon>Viteae</taxon>
        <taxon>Vitis</taxon>
    </lineage>
</organism>
<accession>A0ABY9CPJ6</accession>
<protein>
    <recommendedName>
        <fullName evidence="10">Cytochrome P450 89A2</fullName>
    </recommendedName>
</protein>
<dbReference type="PANTHER" id="PTHR24298:SF800">
    <property type="entry name" value="CYTOCHROME P450 89A2-RELATED"/>
    <property type="match status" value="1"/>
</dbReference>
<dbReference type="Proteomes" id="UP001227230">
    <property type="component" value="Chromosome 10"/>
</dbReference>
<evidence type="ECO:0000256" key="6">
    <source>
        <dbReference type="ARBA" id="ARBA00023136"/>
    </source>
</evidence>
<dbReference type="SUPFAM" id="SSF48264">
    <property type="entry name" value="Cytochrome P450"/>
    <property type="match status" value="1"/>
</dbReference>
<dbReference type="InterPro" id="IPR051103">
    <property type="entry name" value="Plant_metabolite_P450s"/>
</dbReference>
<sequence length="190" mass="22058">MQGKQGQSEDYVLSYADTLLDLQLLEEKWKLTYGEIVSLCSEFLNAATHLTSTTLQWIMENVIKYQHIQANVYEEISGVVKDGVEMVRDEDLQKMPYWKVVILEGLRRCSPRHFVLPHSVTQDTVLDGYLVPKNATINFRVMEISLDPKIWENLREFRPERFLNSFGGEEREIDAAENDDGNESSRFYDS</sequence>
<keyword evidence="3" id="KW-0812">Transmembrane</keyword>
<feature type="region of interest" description="Disordered" evidence="7">
    <location>
        <begin position="169"/>
        <end position="190"/>
    </location>
</feature>
<reference evidence="8 9" key="1">
    <citation type="journal article" date="2023" name="Hortic Res">
        <title>The complete reference genome for grapevine (Vitis vinifera L.) genetics and breeding.</title>
        <authorList>
            <person name="Shi X."/>
            <person name="Cao S."/>
            <person name="Wang X."/>
            <person name="Huang S."/>
            <person name="Wang Y."/>
            <person name="Liu Z."/>
            <person name="Liu W."/>
            <person name="Leng X."/>
            <person name="Peng Y."/>
            <person name="Wang N."/>
            <person name="Wang Y."/>
            <person name="Ma Z."/>
            <person name="Xu X."/>
            <person name="Zhang F."/>
            <person name="Xue H."/>
            <person name="Zhong H."/>
            <person name="Wang Y."/>
            <person name="Zhang K."/>
            <person name="Velt A."/>
            <person name="Avia K."/>
            <person name="Holtgrawe D."/>
            <person name="Grimplet J."/>
            <person name="Matus J.T."/>
            <person name="Ware D."/>
            <person name="Wu X."/>
            <person name="Wang H."/>
            <person name="Liu C."/>
            <person name="Fang Y."/>
            <person name="Rustenholz C."/>
            <person name="Cheng Z."/>
            <person name="Xiao H."/>
            <person name="Zhou Y."/>
        </authorList>
    </citation>
    <scope>NUCLEOTIDE SEQUENCE [LARGE SCALE GENOMIC DNA]</scope>
    <source>
        <strain evidence="9">cv. Pinot noir / PN40024</strain>
        <tissue evidence="8">Leaf</tissue>
    </source>
</reference>